<evidence type="ECO:0000313" key="1">
    <source>
        <dbReference type="EMBL" id="MCW6512543.1"/>
    </source>
</evidence>
<comment type="caution">
    <text evidence="1">The sequence shown here is derived from an EMBL/GenBank/DDBJ whole genome shotgun (WGS) entry which is preliminary data.</text>
</comment>
<proteinExistence type="predicted"/>
<dbReference type="AlphaFoldDB" id="A0AA42CMH0"/>
<dbReference type="RefSeq" id="WP_282588920.1">
    <property type="nucleotide sequence ID" value="NZ_JAMOIM010000054.1"/>
</dbReference>
<reference evidence="1" key="1">
    <citation type="submission" date="2022-05" db="EMBL/GenBank/DDBJ databases">
        <authorList>
            <person name="Pankratov T."/>
        </authorList>
    </citation>
    <scope>NUCLEOTIDE SEQUENCE</scope>
    <source>
        <strain evidence="1">BP6-180914</strain>
    </source>
</reference>
<protein>
    <submittedName>
        <fullName evidence="1">Uncharacterized protein</fullName>
    </submittedName>
</protein>
<organism evidence="1 2">
    <name type="scientific">Lichenifustis flavocetrariae</name>
    <dbReference type="NCBI Taxonomy" id="2949735"/>
    <lineage>
        <taxon>Bacteria</taxon>
        <taxon>Pseudomonadati</taxon>
        <taxon>Pseudomonadota</taxon>
        <taxon>Alphaproteobacteria</taxon>
        <taxon>Hyphomicrobiales</taxon>
        <taxon>Lichenihabitantaceae</taxon>
        <taxon>Lichenifustis</taxon>
    </lineage>
</organism>
<accession>A0AA42CMH0</accession>
<dbReference type="Proteomes" id="UP001165667">
    <property type="component" value="Unassembled WGS sequence"/>
</dbReference>
<evidence type="ECO:0000313" key="2">
    <source>
        <dbReference type="Proteomes" id="UP001165667"/>
    </source>
</evidence>
<name>A0AA42CMH0_9HYPH</name>
<gene>
    <name evidence="1" type="ORF">M8523_32035</name>
</gene>
<sequence>MPASGLSAGPFLSQEAKIPRQVGSAAFSAALECKSNDGENARSRALARLENDGSTAIDHCCKIVDQQPYVAFFVLPAPNQPFSYRPTSPVRGQSASAKADLPGIVVSAGVTRTRLTVSGCGQ</sequence>
<keyword evidence="2" id="KW-1185">Reference proteome</keyword>
<dbReference type="EMBL" id="JAMOIM010000054">
    <property type="protein sequence ID" value="MCW6512543.1"/>
    <property type="molecule type" value="Genomic_DNA"/>
</dbReference>